<dbReference type="EMBL" id="PDKS01000001">
    <property type="protein sequence ID" value="PPI87581.1"/>
    <property type="molecule type" value="Genomic_DNA"/>
</dbReference>
<dbReference type="Proteomes" id="UP000296034">
    <property type="component" value="Unassembled WGS sequence"/>
</dbReference>
<protein>
    <submittedName>
        <fullName evidence="2">Glutaredoxin 3</fullName>
    </submittedName>
</protein>
<dbReference type="RefSeq" id="WP_136131576.1">
    <property type="nucleotide sequence ID" value="NZ_PDKS01000001.1"/>
</dbReference>
<dbReference type="OrthoDB" id="9814618at2"/>
<dbReference type="InterPro" id="IPR036249">
    <property type="entry name" value="Thioredoxin-like_sf"/>
</dbReference>
<evidence type="ECO:0000259" key="1">
    <source>
        <dbReference type="Pfam" id="PF00462"/>
    </source>
</evidence>
<evidence type="ECO:0000313" key="2">
    <source>
        <dbReference type="EMBL" id="PPI87581.1"/>
    </source>
</evidence>
<organism evidence="2 3">
    <name type="scientific">Candidatus Pantoea edessiphila</name>
    <dbReference type="NCBI Taxonomy" id="2044610"/>
    <lineage>
        <taxon>Bacteria</taxon>
        <taxon>Pseudomonadati</taxon>
        <taxon>Pseudomonadota</taxon>
        <taxon>Gammaproteobacteria</taxon>
        <taxon>Enterobacterales</taxon>
        <taxon>Erwiniaceae</taxon>
        <taxon>Pantoea</taxon>
    </lineage>
</organism>
<sequence>MYTKKTCNYYIKARILLNIISVVFQETFIDKYKNKYQEVVLRSSYRTVSQMFISGKFIGGFDELLELDRKNTFNFLQEF</sequence>
<dbReference type="Gene3D" id="3.40.30.10">
    <property type="entry name" value="Glutaredoxin"/>
    <property type="match status" value="1"/>
</dbReference>
<proteinExistence type="predicted"/>
<evidence type="ECO:0000313" key="3">
    <source>
        <dbReference type="Proteomes" id="UP000296034"/>
    </source>
</evidence>
<name>A0A2P5SZ10_9GAMM</name>
<comment type="caution">
    <text evidence="2">The sequence shown here is derived from an EMBL/GenBank/DDBJ whole genome shotgun (WGS) entry which is preliminary data.</text>
</comment>
<gene>
    <name evidence="2" type="ORF">CRV11_01490</name>
</gene>
<dbReference type="AlphaFoldDB" id="A0A2P5SZ10"/>
<dbReference type="InterPro" id="IPR002109">
    <property type="entry name" value="Glutaredoxin"/>
</dbReference>
<dbReference type="SUPFAM" id="SSF52833">
    <property type="entry name" value="Thioredoxin-like"/>
    <property type="match status" value="1"/>
</dbReference>
<accession>A0A2P5SZ10</accession>
<dbReference type="PROSITE" id="PS51354">
    <property type="entry name" value="GLUTAREDOXIN_2"/>
    <property type="match status" value="1"/>
</dbReference>
<dbReference type="Pfam" id="PF00462">
    <property type="entry name" value="Glutaredoxin"/>
    <property type="match status" value="1"/>
</dbReference>
<feature type="domain" description="Glutaredoxin" evidence="1">
    <location>
        <begin position="1"/>
        <end position="58"/>
    </location>
</feature>
<reference evidence="2 3" key="1">
    <citation type="journal article" date="2018" name="Genome Biol. Evol.">
        <title>Cladogenesis and Genomic Streamlining in Extracellular Endosymbionts of Tropical Stink Bugs.</title>
        <authorList>
            <person name="Otero-Bravo A."/>
            <person name="Goffredi S."/>
            <person name="Sabree Z.L."/>
        </authorList>
    </citation>
    <scope>NUCLEOTIDE SEQUENCE [LARGE SCALE GENOMIC DNA]</scope>
    <source>
        <strain evidence="2 3">SoET</strain>
    </source>
</reference>